<dbReference type="InterPro" id="IPR023631">
    <property type="entry name" value="Amidase_dom"/>
</dbReference>
<dbReference type="PANTHER" id="PTHR11895:SF76">
    <property type="entry name" value="INDOLEACETAMIDE HYDROLASE"/>
    <property type="match status" value="1"/>
</dbReference>
<feature type="domain" description="Amidase" evidence="2">
    <location>
        <begin position="29"/>
        <end position="453"/>
    </location>
</feature>
<comment type="similarity">
    <text evidence="1">Belongs to the amidase family.</text>
</comment>
<dbReference type="SUPFAM" id="SSF75304">
    <property type="entry name" value="Amidase signature (AS) enzymes"/>
    <property type="match status" value="1"/>
</dbReference>
<reference evidence="3" key="1">
    <citation type="submission" date="2023-08" db="EMBL/GenBank/DDBJ databases">
        <title>Black Yeasts Isolated from many extreme environments.</title>
        <authorList>
            <person name="Coleine C."/>
            <person name="Stajich J.E."/>
            <person name="Selbmann L."/>
        </authorList>
    </citation>
    <scope>NUCLEOTIDE SEQUENCE</scope>
    <source>
        <strain evidence="3">CCFEE 5401</strain>
    </source>
</reference>
<accession>A0AAN7YPY3</accession>
<name>A0AAN7YPY3_9PEZI</name>
<gene>
    <name evidence="3" type="ORF">LTR62_006361</name>
</gene>
<protein>
    <recommendedName>
        <fullName evidence="2">Amidase domain-containing protein</fullName>
    </recommendedName>
</protein>
<dbReference type="InterPro" id="IPR000120">
    <property type="entry name" value="Amidase"/>
</dbReference>
<dbReference type="Gene3D" id="3.90.1300.10">
    <property type="entry name" value="Amidase signature (AS) domain"/>
    <property type="match status" value="1"/>
</dbReference>
<dbReference type="AlphaFoldDB" id="A0AAN7YPY3"/>
<evidence type="ECO:0000313" key="4">
    <source>
        <dbReference type="Proteomes" id="UP001310890"/>
    </source>
</evidence>
<dbReference type="Pfam" id="PF01425">
    <property type="entry name" value="Amidase"/>
    <property type="match status" value="1"/>
</dbReference>
<dbReference type="PROSITE" id="PS00571">
    <property type="entry name" value="AMIDASES"/>
    <property type="match status" value="1"/>
</dbReference>
<organism evidence="3 4">
    <name type="scientific">Meristemomyces frigidus</name>
    <dbReference type="NCBI Taxonomy" id="1508187"/>
    <lineage>
        <taxon>Eukaryota</taxon>
        <taxon>Fungi</taxon>
        <taxon>Dikarya</taxon>
        <taxon>Ascomycota</taxon>
        <taxon>Pezizomycotina</taxon>
        <taxon>Dothideomycetes</taxon>
        <taxon>Dothideomycetidae</taxon>
        <taxon>Mycosphaerellales</taxon>
        <taxon>Teratosphaeriaceae</taxon>
        <taxon>Meristemomyces</taxon>
    </lineage>
</organism>
<comment type="caution">
    <text evidence="3">The sequence shown here is derived from an EMBL/GenBank/DDBJ whole genome shotgun (WGS) entry which is preliminary data.</text>
</comment>
<evidence type="ECO:0000313" key="3">
    <source>
        <dbReference type="EMBL" id="KAK5109994.1"/>
    </source>
</evidence>
<sequence length="491" mass="52373">MTSPSVNLTDFSATEARTLLFQRKVSAIDLLEACISRIDLLNPKLNAVVTKSYSRARSEARTADVLAAAGKPLPLLHGLPIVIKDMNKTEGIRTTFCSPLFKDFVPEQDDAVIARLRRHGAIILGKTNAPEFACGSNTTNRVFGPSGNPFNPDLTPGGSSGGAGVALATGMVPLANGSDSGASIRNPAAFCGVVGLRPTPGLVASPDRGVGLSTNGVEGPMGRTVEDVALLLAGMAEYDSRDMMARSIDPNIFLSLQPVEVAGLRVGISEDLSFAPIDRVVRETFRTKIATIRSSFAVCEDSKINMQGAEEAYMGVRALYLLAGHHSKYAAANSDLSADLAWNIESALKTTPVEYANAHAEQTRLYQIVQAAFEEYDIIITPAANCLPFPHSTPFPIVLEGRQAKHYAEWFSITYAISLVGHPAIALPAGLDPQGTPFGLQVIGPRFGDKRLLEVAKAVEELLGGFEETRRPRVDVRALAAGSNMVGMVSR</sequence>
<evidence type="ECO:0000259" key="2">
    <source>
        <dbReference type="Pfam" id="PF01425"/>
    </source>
</evidence>
<dbReference type="EMBL" id="JAVRRL010000055">
    <property type="protein sequence ID" value="KAK5109994.1"/>
    <property type="molecule type" value="Genomic_DNA"/>
</dbReference>
<dbReference type="GO" id="GO:0003824">
    <property type="term" value="F:catalytic activity"/>
    <property type="evidence" value="ECO:0007669"/>
    <property type="project" value="InterPro"/>
</dbReference>
<dbReference type="InterPro" id="IPR020556">
    <property type="entry name" value="Amidase_CS"/>
</dbReference>
<dbReference type="InterPro" id="IPR036928">
    <property type="entry name" value="AS_sf"/>
</dbReference>
<dbReference type="PANTHER" id="PTHR11895">
    <property type="entry name" value="TRANSAMIDASE"/>
    <property type="match status" value="1"/>
</dbReference>
<evidence type="ECO:0000256" key="1">
    <source>
        <dbReference type="ARBA" id="ARBA00009199"/>
    </source>
</evidence>
<dbReference type="Proteomes" id="UP001310890">
    <property type="component" value="Unassembled WGS sequence"/>
</dbReference>
<proteinExistence type="inferred from homology"/>